<proteinExistence type="predicted"/>
<accession>A0A1I5PF72</accession>
<gene>
    <name evidence="1" type="ORF">SAMN04515674_102445</name>
</gene>
<protein>
    <submittedName>
        <fullName evidence="1">Uncharacterized protein</fullName>
    </submittedName>
</protein>
<organism evidence="1 2">
    <name type="scientific">Pseudarcicella hirudinis</name>
    <dbReference type="NCBI Taxonomy" id="1079859"/>
    <lineage>
        <taxon>Bacteria</taxon>
        <taxon>Pseudomonadati</taxon>
        <taxon>Bacteroidota</taxon>
        <taxon>Cytophagia</taxon>
        <taxon>Cytophagales</taxon>
        <taxon>Flectobacillaceae</taxon>
        <taxon>Pseudarcicella</taxon>
    </lineage>
</organism>
<dbReference type="Proteomes" id="UP000199306">
    <property type="component" value="Unassembled WGS sequence"/>
</dbReference>
<dbReference type="STRING" id="1079859.SAMN04515674_102445"/>
<dbReference type="EMBL" id="FOXH01000002">
    <property type="protein sequence ID" value="SFP32643.1"/>
    <property type="molecule type" value="Genomic_DNA"/>
</dbReference>
<reference evidence="1 2" key="1">
    <citation type="submission" date="2016-10" db="EMBL/GenBank/DDBJ databases">
        <authorList>
            <person name="de Groot N.N."/>
        </authorList>
    </citation>
    <scope>NUCLEOTIDE SEQUENCE [LARGE SCALE GENOMIC DNA]</scope>
    <source>
        <strain evidence="2">E92,LMG 26720,CCM 7988</strain>
    </source>
</reference>
<sequence length="66" mass="7704">MVFINCKEANLISFTLFSILFERFEQRNTGISPSKDKKNPANLGLQDKRANSDLEFYIDMLIIAFW</sequence>
<dbReference type="AlphaFoldDB" id="A0A1I5PF72"/>
<keyword evidence="2" id="KW-1185">Reference proteome</keyword>
<evidence type="ECO:0000313" key="1">
    <source>
        <dbReference type="EMBL" id="SFP32643.1"/>
    </source>
</evidence>
<name>A0A1I5PF72_9BACT</name>
<evidence type="ECO:0000313" key="2">
    <source>
        <dbReference type="Proteomes" id="UP000199306"/>
    </source>
</evidence>